<dbReference type="Gene3D" id="3.30.530.20">
    <property type="match status" value="2"/>
</dbReference>
<evidence type="ECO:0000313" key="1">
    <source>
        <dbReference type="EMBL" id="SDZ29349.1"/>
    </source>
</evidence>
<dbReference type="STRING" id="589385.SAMN05421504_11218"/>
<keyword evidence="2" id="KW-1185">Reference proteome</keyword>
<reference evidence="1 2" key="1">
    <citation type="submission" date="2016-10" db="EMBL/GenBank/DDBJ databases">
        <authorList>
            <person name="de Groot N.N."/>
        </authorList>
    </citation>
    <scope>NUCLEOTIDE SEQUENCE [LARGE SCALE GENOMIC DNA]</scope>
    <source>
        <strain evidence="1 2">CPCC 202699</strain>
    </source>
</reference>
<accession>A0A1H3RWW3</accession>
<dbReference type="CDD" id="cd08861">
    <property type="entry name" value="OtcD1_ARO-CYC_like"/>
    <property type="match status" value="2"/>
</dbReference>
<evidence type="ECO:0000313" key="2">
    <source>
        <dbReference type="Proteomes" id="UP000199515"/>
    </source>
</evidence>
<organism evidence="1 2">
    <name type="scientific">Amycolatopsis xylanica</name>
    <dbReference type="NCBI Taxonomy" id="589385"/>
    <lineage>
        <taxon>Bacteria</taxon>
        <taxon>Bacillati</taxon>
        <taxon>Actinomycetota</taxon>
        <taxon>Actinomycetes</taxon>
        <taxon>Pseudonocardiales</taxon>
        <taxon>Pseudonocardiaceae</taxon>
        <taxon>Amycolatopsis</taxon>
    </lineage>
</organism>
<protein>
    <submittedName>
        <fullName evidence="1">Aromatase</fullName>
    </submittedName>
</protein>
<dbReference type="Proteomes" id="UP000199515">
    <property type="component" value="Unassembled WGS sequence"/>
</dbReference>
<proteinExistence type="predicted"/>
<name>A0A1H3RWW3_9PSEU</name>
<dbReference type="EMBL" id="FNON01000012">
    <property type="protein sequence ID" value="SDZ29349.1"/>
    <property type="molecule type" value="Genomic_DNA"/>
</dbReference>
<sequence length="293" mass="32238">MNVEHEITVAAPAVDIYAFLADVTRWPTVFEPTVHASVLERSGNVERIRLWATANGSPRTWTSRRVLDPAGLRVEFRQEVPRAPIASMGGAWVIEPLSAGSSRVRLLHDYEAIDQSGIAWIDQAVDRNSHKELAALKTFAEGTVAPVHTFADTVHIKGSAADVYAFINEADRWPERLPHVDRVALTEDIPGLQLLEMDTRAPNGSVHTTSSVRVTFPKLIVYKQTLLPALLSLHTGQWQIREVDDGVQVTSEHSVSVHDPATLDQVRAALSANSLATLRHAKAYAESQEEVLA</sequence>
<dbReference type="InterPro" id="IPR019587">
    <property type="entry name" value="Polyketide_cyclase/dehydratase"/>
</dbReference>
<dbReference type="RefSeq" id="WP_091298224.1">
    <property type="nucleotide sequence ID" value="NZ_FNON01000012.1"/>
</dbReference>
<dbReference type="InterPro" id="IPR023393">
    <property type="entry name" value="START-like_dom_sf"/>
</dbReference>
<dbReference type="AlphaFoldDB" id="A0A1H3RWW3"/>
<dbReference type="OrthoDB" id="3419705at2"/>
<gene>
    <name evidence="1" type="ORF">SAMN05421504_11218</name>
</gene>
<dbReference type="SUPFAM" id="SSF55961">
    <property type="entry name" value="Bet v1-like"/>
    <property type="match status" value="2"/>
</dbReference>
<dbReference type="Pfam" id="PF10604">
    <property type="entry name" value="Polyketide_cyc2"/>
    <property type="match status" value="2"/>
</dbReference>